<dbReference type="PANTHER" id="PTHR42852:SF17">
    <property type="entry name" value="THIOREDOXIN-LIKE PROTEIN HI_1115"/>
    <property type="match status" value="1"/>
</dbReference>
<feature type="signal peptide" evidence="4">
    <location>
        <begin position="1"/>
        <end position="22"/>
    </location>
</feature>
<dbReference type="CDD" id="cd02966">
    <property type="entry name" value="TlpA_like_family"/>
    <property type="match status" value="1"/>
</dbReference>
<proteinExistence type="predicted"/>
<dbReference type="Gene3D" id="3.40.30.10">
    <property type="entry name" value="Glutaredoxin"/>
    <property type="match status" value="1"/>
</dbReference>
<dbReference type="InterPro" id="IPR050553">
    <property type="entry name" value="Thioredoxin_ResA/DsbE_sf"/>
</dbReference>
<dbReference type="Proteomes" id="UP000541109">
    <property type="component" value="Unassembled WGS sequence"/>
</dbReference>
<dbReference type="PANTHER" id="PTHR42852">
    <property type="entry name" value="THIOL:DISULFIDE INTERCHANGE PROTEIN DSBE"/>
    <property type="match status" value="1"/>
</dbReference>
<evidence type="ECO:0000313" key="6">
    <source>
        <dbReference type="EMBL" id="MBA5777749.1"/>
    </source>
</evidence>
<dbReference type="InterPro" id="IPR017937">
    <property type="entry name" value="Thioredoxin_CS"/>
</dbReference>
<evidence type="ECO:0000256" key="4">
    <source>
        <dbReference type="SAM" id="SignalP"/>
    </source>
</evidence>
<dbReference type="PROSITE" id="PS00194">
    <property type="entry name" value="THIOREDOXIN_1"/>
    <property type="match status" value="1"/>
</dbReference>
<name>A0A839AGT2_9HYPH</name>
<evidence type="ECO:0000256" key="2">
    <source>
        <dbReference type="ARBA" id="ARBA00022748"/>
    </source>
</evidence>
<dbReference type="InterPro" id="IPR013740">
    <property type="entry name" value="Redoxin"/>
</dbReference>
<dbReference type="InterPro" id="IPR013766">
    <property type="entry name" value="Thioredoxin_domain"/>
</dbReference>
<reference evidence="6 7" key="1">
    <citation type="submission" date="2020-07" db="EMBL/GenBank/DDBJ databases">
        <title>Stappia sp., F7233, whole genome shotgun sequencing project.</title>
        <authorList>
            <person name="Jiang S."/>
            <person name="Liu Z.W."/>
            <person name="Du Z.J."/>
        </authorList>
    </citation>
    <scope>NUCLEOTIDE SEQUENCE [LARGE SCALE GENOMIC DNA]</scope>
    <source>
        <strain evidence="6 7">F7233</strain>
    </source>
</reference>
<keyword evidence="4" id="KW-0732">Signal</keyword>
<dbReference type="SUPFAM" id="SSF52833">
    <property type="entry name" value="Thioredoxin-like"/>
    <property type="match status" value="1"/>
</dbReference>
<evidence type="ECO:0000256" key="1">
    <source>
        <dbReference type="ARBA" id="ARBA00004196"/>
    </source>
</evidence>
<evidence type="ECO:0000259" key="5">
    <source>
        <dbReference type="PROSITE" id="PS51352"/>
    </source>
</evidence>
<protein>
    <submittedName>
        <fullName evidence="6">TlpA family protein disulfide reductase</fullName>
    </submittedName>
</protein>
<accession>A0A839AGT2</accession>
<keyword evidence="3" id="KW-0676">Redox-active center</keyword>
<comment type="caution">
    <text evidence="6">The sequence shown here is derived from an EMBL/GenBank/DDBJ whole genome shotgun (WGS) entry which is preliminary data.</text>
</comment>
<gene>
    <name evidence="6" type="ORF">H2509_11495</name>
</gene>
<dbReference type="EMBL" id="JACFXV010000053">
    <property type="protein sequence ID" value="MBA5777749.1"/>
    <property type="molecule type" value="Genomic_DNA"/>
</dbReference>
<sequence>MEVMKHVFLALFLMLGVTAAHAEGPTQIPLLDQPRDVDAFVFADAEGNARSLQDFKGKVVLVNLWATWCVPCRTEMPQLDRLQAELGGDKFTVLPLSLDRGGADTVNSFYKEIDVKSLPVMVDQANFSARAFKIFGLPSTFLVNADGQEIGRLIGPAEWDDPKMISFLQGVIDEGQKGL</sequence>
<dbReference type="Pfam" id="PF08534">
    <property type="entry name" value="Redoxin"/>
    <property type="match status" value="1"/>
</dbReference>
<organism evidence="6 7">
    <name type="scientific">Stappia albiluteola</name>
    <dbReference type="NCBI Taxonomy" id="2758565"/>
    <lineage>
        <taxon>Bacteria</taxon>
        <taxon>Pseudomonadati</taxon>
        <taxon>Pseudomonadota</taxon>
        <taxon>Alphaproteobacteria</taxon>
        <taxon>Hyphomicrobiales</taxon>
        <taxon>Stappiaceae</taxon>
        <taxon>Stappia</taxon>
    </lineage>
</organism>
<dbReference type="InterPro" id="IPR036249">
    <property type="entry name" value="Thioredoxin-like_sf"/>
</dbReference>
<dbReference type="PROSITE" id="PS51352">
    <property type="entry name" value="THIOREDOXIN_2"/>
    <property type="match status" value="1"/>
</dbReference>
<dbReference type="GO" id="GO:0016209">
    <property type="term" value="F:antioxidant activity"/>
    <property type="evidence" value="ECO:0007669"/>
    <property type="project" value="InterPro"/>
</dbReference>
<keyword evidence="2" id="KW-0201">Cytochrome c-type biogenesis</keyword>
<comment type="subcellular location">
    <subcellularLocation>
        <location evidence="1">Cell envelope</location>
    </subcellularLocation>
</comment>
<keyword evidence="7" id="KW-1185">Reference proteome</keyword>
<evidence type="ECO:0000313" key="7">
    <source>
        <dbReference type="Proteomes" id="UP000541109"/>
    </source>
</evidence>
<dbReference type="AlphaFoldDB" id="A0A839AGT2"/>
<feature type="domain" description="Thioredoxin" evidence="5">
    <location>
        <begin position="31"/>
        <end position="173"/>
    </location>
</feature>
<dbReference type="GO" id="GO:0015036">
    <property type="term" value="F:disulfide oxidoreductase activity"/>
    <property type="evidence" value="ECO:0007669"/>
    <property type="project" value="UniProtKB-ARBA"/>
</dbReference>
<feature type="chain" id="PRO_5032766473" evidence="4">
    <location>
        <begin position="23"/>
        <end position="179"/>
    </location>
</feature>
<evidence type="ECO:0000256" key="3">
    <source>
        <dbReference type="ARBA" id="ARBA00023284"/>
    </source>
</evidence>